<comment type="caution">
    <text evidence="2">The sequence shown here is derived from an EMBL/GenBank/DDBJ whole genome shotgun (WGS) entry which is preliminary data.</text>
</comment>
<evidence type="ECO:0000313" key="2">
    <source>
        <dbReference type="EMBL" id="KCZ54363.1"/>
    </source>
</evidence>
<dbReference type="PROSITE" id="PS51257">
    <property type="entry name" value="PROKAR_LIPOPROTEIN"/>
    <property type="match status" value="1"/>
</dbReference>
<dbReference type="EMBL" id="AWFF01000038">
    <property type="protein sequence ID" value="KCZ54363.1"/>
    <property type="molecule type" value="Genomic_DNA"/>
</dbReference>
<dbReference type="PATRIC" id="fig|1280946.3.peg.1917"/>
<sequence>MIKFVFSAAVAGMLLVSGCQSRSAVNTEQKVAQQNIGSVNPYLWRAALDTFDDLPVKSADPIGGLVVYDWKTFENAPDERIKATVYILDTRLRADGVKVSVFRQTNENGEWVDAPVDPVTGVQLENKILERARVLKNSQLG</sequence>
<dbReference type="InterPro" id="IPR021959">
    <property type="entry name" value="DUF3576"/>
</dbReference>
<proteinExistence type="predicted"/>
<keyword evidence="3" id="KW-1185">Reference proteome</keyword>
<dbReference type="RefSeq" id="WP_034796162.1">
    <property type="nucleotide sequence ID" value="NZ_AWFF01000038.1"/>
</dbReference>
<organism evidence="2 3">
    <name type="scientific">Hyphomonas beringensis</name>
    <dbReference type="NCBI Taxonomy" id="1280946"/>
    <lineage>
        <taxon>Bacteria</taxon>
        <taxon>Pseudomonadati</taxon>
        <taxon>Pseudomonadota</taxon>
        <taxon>Alphaproteobacteria</taxon>
        <taxon>Hyphomonadales</taxon>
        <taxon>Hyphomonadaceae</taxon>
        <taxon>Hyphomonas</taxon>
    </lineage>
</organism>
<reference evidence="2 3" key="1">
    <citation type="journal article" date="2014" name="Antonie Van Leeuwenhoek">
        <title>Hyphomonas beringensis sp. nov. and Hyphomonas chukchiensis sp. nov., isolated from surface seawater of the Bering Sea and Chukchi Sea.</title>
        <authorList>
            <person name="Li C."/>
            <person name="Lai Q."/>
            <person name="Li G."/>
            <person name="Dong C."/>
            <person name="Wang J."/>
            <person name="Liao Y."/>
            <person name="Shao Z."/>
        </authorList>
    </citation>
    <scope>NUCLEOTIDE SEQUENCE [LARGE SCALE GENOMIC DNA]</scope>
    <source>
        <strain evidence="2 3">25B14_1</strain>
    </source>
</reference>
<dbReference type="Proteomes" id="UP000027037">
    <property type="component" value="Unassembled WGS sequence"/>
</dbReference>
<dbReference type="STRING" id="1280946.HY29_14530"/>
<protein>
    <recommendedName>
        <fullName evidence="4">DUF3576 domain-containing protein</fullName>
    </recommendedName>
</protein>
<feature type="chain" id="PRO_5001614311" description="DUF3576 domain-containing protein" evidence="1">
    <location>
        <begin position="25"/>
        <end position="141"/>
    </location>
</feature>
<dbReference type="Pfam" id="PF12100">
    <property type="entry name" value="DUF3576"/>
    <property type="match status" value="1"/>
</dbReference>
<evidence type="ECO:0000313" key="3">
    <source>
        <dbReference type="Proteomes" id="UP000027037"/>
    </source>
</evidence>
<evidence type="ECO:0000256" key="1">
    <source>
        <dbReference type="SAM" id="SignalP"/>
    </source>
</evidence>
<feature type="signal peptide" evidence="1">
    <location>
        <begin position="1"/>
        <end position="24"/>
    </location>
</feature>
<dbReference type="OrthoDB" id="8479681at2"/>
<evidence type="ECO:0008006" key="4">
    <source>
        <dbReference type="Google" id="ProtNLM"/>
    </source>
</evidence>
<keyword evidence="1" id="KW-0732">Signal</keyword>
<gene>
    <name evidence="2" type="ORF">HY29_14530</name>
</gene>
<name>A0A062U9E5_9PROT</name>
<dbReference type="eggNOG" id="ENOG50315UG">
    <property type="taxonomic scope" value="Bacteria"/>
</dbReference>
<dbReference type="AlphaFoldDB" id="A0A062U9E5"/>
<accession>A0A062U9E5</accession>